<comment type="subcellular location">
    <subcellularLocation>
        <location evidence="1 10">Cytoplasm</location>
    </subcellularLocation>
</comment>
<dbReference type="Pfam" id="PF02768">
    <property type="entry name" value="DNA_pol3_beta_3"/>
    <property type="match status" value="1"/>
</dbReference>
<evidence type="ECO:0000313" key="14">
    <source>
        <dbReference type="EMBL" id="NNJ26831.1"/>
    </source>
</evidence>
<reference evidence="14 15" key="1">
    <citation type="journal article" date="2020" name="Syst. Appl. Microbiol.">
        <title>Alienimonas chondri sp. nov., a novel planctomycete isolated from the biofilm of the red alga Chondrus crispus.</title>
        <authorList>
            <person name="Vitorino I."/>
            <person name="Albuquerque L."/>
            <person name="Wiegand S."/>
            <person name="Kallscheuer N."/>
            <person name="da Costa M.S."/>
            <person name="Lobo-da-Cunha A."/>
            <person name="Jogler C."/>
            <person name="Lage O.M."/>
        </authorList>
    </citation>
    <scope>NUCLEOTIDE SEQUENCE [LARGE SCALE GENOMIC DNA]</scope>
    <source>
        <strain evidence="14 15">LzC2</strain>
    </source>
</reference>
<dbReference type="CDD" id="cd00140">
    <property type="entry name" value="beta_clamp"/>
    <property type="match status" value="1"/>
</dbReference>
<feature type="domain" description="DNA polymerase III beta sliding clamp N-terminal" evidence="11">
    <location>
        <begin position="1"/>
        <end position="129"/>
    </location>
</feature>
<keyword evidence="4 10" id="KW-0963">Cytoplasm</keyword>
<dbReference type="RefSeq" id="WP_171188241.1">
    <property type="nucleotide sequence ID" value="NZ_WTPX01000101.1"/>
</dbReference>
<dbReference type="InterPro" id="IPR001001">
    <property type="entry name" value="DNA_polIII_beta"/>
</dbReference>
<organism evidence="14 15">
    <name type="scientific">Alienimonas chondri</name>
    <dbReference type="NCBI Taxonomy" id="2681879"/>
    <lineage>
        <taxon>Bacteria</taxon>
        <taxon>Pseudomonadati</taxon>
        <taxon>Planctomycetota</taxon>
        <taxon>Planctomycetia</taxon>
        <taxon>Planctomycetales</taxon>
        <taxon>Planctomycetaceae</taxon>
        <taxon>Alienimonas</taxon>
    </lineage>
</organism>
<dbReference type="InterPro" id="IPR022635">
    <property type="entry name" value="DNA_polIII_beta_C"/>
</dbReference>
<comment type="similarity">
    <text evidence="2 10">Belongs to the beta sliding clamp family.</text>
</comment>
<dbReference type="InterPro" id="IPR022634">
    <property type="entry name" value="DNA_polIII_beta_N"/>
</dbReference>
<evidence type="ECO:0000259" key="11">
    <source>
        <dbReference type="Pfam" id="PF00712"/>
    </source>
</evidence>
<evidence type="ECO:0000256" key="3">
    <source>
        <dbReference type="ARBA" id="ARBA00021035"/>
    </source>
</evidence>
<evidence type="ECO:0000259" key="12">
    <source>
        <dbReference type="Pfam" id="PF02767"/>
    </source>
</evidence>
<dbReference type="Pfam" id="PF02767">
    <property type="entry name" value="DNA_pol3_beta_2"/>
    <property type="match status" value="1"/>
</dbReference>
<keyword evidence="8 10" id="KW-0239">DNA-directed DNA polymerase</keyword>
<dbReference type="Proteomes" id="UP000609651">
    <property type="component" value="Unassembled WGS sequence"/>
</dbReference>
<sequence>MKLHCARPALAAAFTTVGAAVPTRTPKEILRNVRIDAEGDSAVLSATDSEVGVRVKLGGVTVERPGSTLLPAQRVQQILRELNDDTVHLELGPAPGAKGGEEPDENDAVWIRAGHSEFRLSPEDPAEFPPVADFEQDDFHTLSEGVLKGAIRRTLFATDTESTRYALGGVLVEVGGSEGGGETVTFAATDSRRLAVVEAAASATGTPGAGPSDGPVIPAKALGILDRVLGDADGEVFVTLRDNDVLCKAGDVVVSARLVEGRFPRYRQVIPAESKHTVEMVAGPFYSAVRQAQIVTSDETRGVDFTFEDGNLRLNSRAADVGASQIELPVPYHGDAFTITFDPRFVADFLKVLEPEATFTVGLNDPDSAAVLRTGGDYTYVIMPLSRDR</sequence>
<evidence type="ECO:0000256" key="7">
    <source>
        <dbReference type="ARBA" id="ARBA00022705"/>
    </source>
</evidence>
<evidence type="ECO:0000256" key="5">
    <source>
        <dbReference type="ARBA" id="ARBA00022679"/>
    </source>
</evidence>
<feature type="domain" description="DNA polymerase III beta sliding clamp C-terminal" evidence="13">
    <location>
        <begin position="267"/>
        <end position="385"/>
    </location>
</feature>
<dbReference type="PANTHER" id="PTHR30478">
    <property type="entry name" value="DNA POLYMERASE III SUBUNIT BETA"/>
    <property type="match status" value="1"/>
</dbReference>
<dbReference type="SMART" id="SM00480">
    <property type="entry name" value="POL3Bc"/>
    <property type="match status" value="1"/>
</dbReference>
<evidence type="ECO:0000256" key="9">
    <source>
        <dbReference type="ARBA" id="ARBA00023125"/>
    </source>
</evidence>
<feature type="domain" description="DNA polymerase III beta sliding clamp central" evidence="12">
    <location>
        <begin position="142"/>
        <end position="264"/>
    </location>
</feature>
<evidence type="ECO:0000256" key="1">
    <source>
        <dbReference type="ARBA" id="ARBA00004496"/>
    </source>
</evidence>
<dbReference type="Gene3D" id="3.70.10.10">
    <property type="match status" value="1"/>
</dbReference>
<dbReference type="Gene3D" id="3.10.150.10">
    <property type="entry name" value="DNA Polymerase III, subunit A, domain 2"/>
    <property type="match status" value="1"/>
</dbReference>
<dbReference type="InterPro" id="IPR022637">
    <property type="entry name" value="DNA_polIII_beta_cen"/>
</dbReference>
<keyword evidence="9" id="KW-0238">DNA-binding</keyword>
<keyword evidence="5 10" id="KW-0808">Transferase</keyword>
<evidence type="ECO:0000256" key="4">
    <source>
        <dbReference type="ARBA" id="ARBA00022490"/>
    </source>
</evidence>
<dbReference type="NCBIfam" id="TIGR00663">
    <property type="entry name" value="dnan"/>
    <property type="match status" value="1"/>
</dbReference>
<evidence type="ECO:0000256" key="10">
    <source>
        <dbReference type="PIRNR" id="PIRNR000804"/>
    </source>
</evidence>
<dbReference type="PANTHER" id="PTHR30478:SF0">
    <property type="entry name" value="BETA SLIDING CLAMP"/>
    <property type="match status" value="1"/>
</dbReference>
<keyword evidence="7 10" id="KW-0235">DNA replication</keyword>
<dbReference type="PIRSF" id="PIRSF000804">
    <property type="entry name" value="DNA_pol_III_b"/>
    <property type="match status" value="1"/>
</dbReference>
<evidence type="ECO:0000256" key="8">
    <source>
        <dbReference type="ARBA" id="ARBA00022932"/>
    </source>
</evidence>
<comment type="function">
    <text evidence="10">Confers DNA tethering and processivity to DNA polymerases and other proteins. Acts as a clamp, forming a ring around DNA (a reaction catalyzed by the clamp-loading complex) which diffuses in an ATP-independent manner freely and bidirectionally along dsDNA. Initially characterized for its ability to contact the catalytic subunit of DNA polymerase III (Pol III), a complex, multichain enzyme responsible for most of the replicative synthesis in bacteria; Pol III exhibits 3'-5' exonuclease proofreading activity. The beta chain is required for initiation of replication as well as for processivity of DNA replication.</text>
</comment>
<evidence type="ECO:0000259" key="13">
    <source>
        <dbReference type="Pfam" id="PF02768"/>
    </source>
</evidence>
<accession>A0ABX1VFQ4</accession>
<comment type="subunit">
    <text evidence="10">Forms a ring-shaped head-to-tail homodimer around DNA.</text>
</comment>
<keyword evidence="15" id="KW-1185">Reference proteome</keyword>
<dbReference type="Pfam" id="PF00712">
    <property type="entry name" value="DNA_pol3_beta"/>
    <property type="match status" value="1"/>
</dbReference>
<proteinExistence type="inferred from homology"/>
<evidence type="ECO:0000313" key="15">
    <source>
        <dbReference type="Proteomes" id="UP000609651"/>
    </source>
</evidence>
<name>A0ABX1VFQ4_9PLAN</name>
<keyword evidence="6 10" id="KW-0548">Nucleotidyltransferase</keyword>
<evidence type="ECO:0000256" key="6">
    <source>
        <dbReference type="ARBA" id="ARBA00022695"/>
    </source>
</evidence>
<dbReference type="InterPro" id="IPR046938">
    <property type="entry name" value="DNA_clamp_sf"/>
</dbReference>
<comment type="caution">
    <text evidence="14">The sequence shown here is derived from an EMBL/GenBank/DDBJ whole genome shotgun (WGS) entry which is preliminary data.</text>
</comment>
<protein>
    <recommendedName>
        <fullName evidence="3 10">Beta sliding clamp</fullName>
    </recommendedName>
</protein>
<evidence type="ECO:0000256" key="2">
    <source>
        <dbReference type="ARBA" id="ARBA00010752"/>
    </source>
</evidence>
<gene>
    <name evidence="14" type="primary">dnaN</name>
    <name evidence="14" type="ORF">LzC2_29260</name>
</gene>
<dbReference type="EMBL" id="WTPX01000101">
    <property type="protein sequence ID" value="NNJ26831.1"/>
    <property type="molecule type" value="Genomic_DNA"/>
</dbReference>
<dbReference type="SUPFAM" id="SSF55979">
    <property type="entry name" value="DNA clamp"/>
    <property type="match status" value="3"/>
</dbReference>